<sequence length="95" mass="11151">MKIKKDSSKGIKLFLKLVNIPIVIFILIIIFLCYAFVKVEELPITNLRLYFLQLLLVILTFFSIMSLMYLSLAIESQEIKLEIIELKKEKDRGTR</sequence>
<feature type="transmembrane region" description="Helical" evidence="1">
    <location>
        <begin position="49"/>
        <end position="70"/>
    </location>
</feature>
<evidence type="ECO:0000256" key="1">
    <source>
        <dbReference type="SAM" id="Phobius"/>
    </source>
</evidence>
<protein>
    <submittedName>
        <fullName evidence="2">Uncharacterized protein</fullName>
    </submittedName>
</protein>
<dbReference type="EMBL" id="LAZR01001591">
    <property type="protein sequence ID" value="KKN42293.1"/>
    <property type="molecule type" value="Genomic_DNA"/>
</dbReference>
<comment type="caution">
    <text evidence="2">The sequence shown here is derived from an EMBL/GenBank/DDBJ whole genome shotgun (WGS) entry which is preliminary data.</text>
</comment>
<name>A0A0F9TLJ5_9ZZZZ</name>
<reference evidence="2" key="1">
    <citation type="journal article" date="2015" name="Nature">
        <title>Complex archaea that bridge the gap between prokaryotes and eukaryotes.</title>
        <authorList>
            <person name="Spang A."/>
            <person name="Saw J.H."/>
            <person name="Jorgensen S.L."/>
            <person name="Zaremba-Niedzwiedzka K."/>
            <person name="Martijn J."/>
            <person name="Lind A.E."/>
            <person name="van Eijk R."/>
            <person name="Schleper C."/>
            <person name="Guy L."/>
            <person name="Ettema T.J."/>
        </authorList>
    </citation>
    <scope>NUCLEOTIDE SEQUENCE</scope>
</reference>
<evidence type="ECO:0000313" key="2">
    <source>
        <dbReference type="EMBL" id="KKN42293.1"/>
    </source>
</evidence>
<keyword evidence="1" id="KW-1133">Transmembrane helix</keyword>
<accession>A0A0F9TLJ5</accession>
<keyword evidence="1" id="KW-0812">Transmembrane</keyword>
<keyword evidence="1" id="KW-0472">Membrane</keyword>
<gene>
    <name evidence="2" type="ORF">LCGC14_0714930</name>
</gene>
<dbReference type="AlphaFoldDB" id="A0A0F9TLJ5"/>
<proteinExistence type="predicted"/>
<organism evidence="2">
    <name type="scientific">marine sediment metagenome</name>
    <dbReference type="NCBI Taxonomy" id="412755"/>
    <lineage>
        <taxon>unclassified sequences</taxon>
        <taxon>metagenomes</taxon>
        <taxon>ecological metagenomes</taxon>
    </lineage>
</organism>
<feature type="transmembrane region" description="Helical" evidence="1">
    <location>
        <begin position="12"/>
        <end position="37"/>
    </location>
</feature>